<sequence>MRQKRHLWINKQQNGAKYCPVPFHDLLFGHDVPIDDI</sequence>
<protein>
    <submittedName>
        <fullName evidence="1">Uncharacterized protein</fullName>
    </submittedName>
</protein>
<dbReference type="EMBL" id="LN681231">
    <property type="protein sequence ID" value="CEK26614.1"/>
    <property type="molecule type" value="Genomic_DNA"/>
</dbReference>
<reference evidence="1" key="1">
    <citation type="journal article" date="2015" name="Genome Announc.">
        <title>Complete Genome Sequence of Yersinia ruckeri Strain CSF007-82, Etiologic Agent of Red Mouth Disease in Salmonid Fish.</title>
        <authorList>
            <person name="Nelson M.C."/>
            <person name="LaPatra S.E."/>
            <person name="Welch T.J."/>
            <person name="Graf J."/>
        </authorList>
    </citation>
    <scope>NUCLEOTIDE SEQUENCE</scope>
    <source>
        <strain evidence="1">CSF007-82</strain>
    </source>
</reference>
<evidence type="ECO:0000313" key="1">
    <source>
        <dbReference type="EMBL" id="CEK26614.1"/>
    </source>
</evidence>
<gene>
    <name evidence="1" type="ORF">CSF007_4195</name>
</gene>
<organism evidence="1">
    <name type="scientific">Yersinia ruckeri</name>
    <dbReference type="NCBI Taxonomy" id="29486"/>
    <lineage>
        <taxon>Bacteria</taxon>
        <taxon>Pseudomonadati</taxon>
        <taxon>Pseudomonadota</taxon>
        <taxon>Gammaproteobacteria</taxon>
        <taxon>Enterobacterales</taxon>
        <taxon>Yersiniaceae</taxon>
        <taxon>Yersinia</taxon>
    </lineage>
</organism>
<dbReference type="AlphaFoldDB" id="A0A0A8VF55"/>
<accession>A0A0A8VF55</accession>
<proteinExistence type="predicted"/>
<name>A0A0A8VF55_YERRU</name>